<dbReference type="EMBL" id="GDJX01000361">
    <property type="protein sequence ID" value="JAT67575.1"/>
    <property type="molecule type" value="Transcribed_RNA"/>
</dbReference>
<dbReference type="AlphaFoldDB" id="A0A1D1ZLG0"/>
<reference evidence="3" key="1">
    <citation type="submission" date="2015-07" db="EMBL/GenBank/DDBJ databases">
        <title>Transcriptome Assembly of Anthurium amnicola.</title>
        <authorList>
            <person name="Suzuki J."/>
        </authorList>
    </citation>
    <scope>NUCLEOTIDE SEQUENCE</scope>
</reference>
<feature type="non-terminal residue" evidence="3">
    <location>
        <position position="1"/>
    </location>
</feature>
<name>A0A1D1ZLG0_9ARAE</name>
<accession>A0A1D1ZLG0</accession>
<organism evidence="3">
    <name type="scientific">Anthurium amnicola</name>
    <dbReference type="NCBI Taxonomy" id="1678845"/>
    <lineage>
        <taxon>Eukaryota</taxon>
        <taxon>Viridiplantae</taxon>
        <taxon>Streptophyta</taxon>
        <taxon>Embryophyta</taxon>
        <taxon>Tracheophyta</taxon>
        <taxon>Spermatophyta</taxon>
        <taxon>Magnoliopsida</taxon>
        <taxon>Liliopsida</taxon>
        <taxon>Araceae</taxon>
        <taxon>Pothoideae</taxon>
        <taxon>Potheae</taxon>
        <taxon>Anthurium</taxon>
    </lineage>
</organism>
<evidence type="ECO:0000313" key="1">
    <source>
        <dbReference type="EMBL" id="JAT48560.1"/>
    </source>
</evidence>
<evidence type="ECO:0000313" key="3">
    <source>
        <dbReference type="EMBL" id="JAT67575.1"/>
    </source>
</evidence>
<dbReference type="EMBL" id="GDJX01019376">
    <property type="protein sequence ID" value="JAT48560.1"/>
    <property type="molecule type" value="Transcribed_RNA"/>
</dbReference>
<dbReference type="EMBL" id="GDJX01004015">
    <property type="protein sequence ID" value="JAT63921.1"/>
    <property type="molecule type" value="Transcribed_RNA"/>
</dbReference>
<gene>
    <name evidence="3" type="primary">MYB3R-1_18</name>
    <name evidence="2" type="synonym">MYB3R-1_0</name>
    <name evidence="1" type="synonym">MYB3R-1_11</name>
    <name evidence="1" type="ORF">g.102417</name>
    <name evidence="3" type="ORF">g.102421</name>
    <name evidence="2" type="ORF">g.102448</name>
</gene>
<evidence type="ECO:0000313" key="2">
    <source>
        <dbReference type="EMBL" id="JAT63921.1"/>
    </source>
</evidence>
<proteinExistence type="predicted"/>
<protein>
    <submittedName>
        <fullName evidence="3">Myb-related protein 3R-1</fullName>
    </submittedName>
</protein>
<sequence length="208" mass="23008">GNPRMSKEDSNCCETVERHVILEDSRCSDVEAHGSVKPLAAGSYDATPNAFIVFDQKPSPEVVDVGSRMLKEDSNCYETVGRPVMMEISRCSEVVEHGSEKPLSAVMIMETDQVIDCKRTPRKPVLVDTGSLSHICYEPLQISDLYECLEKGKFLESAVYCSTLSHLSLGNSLIPKDPESILRNAAKSFKNIPSIVRKRHRHLGASRG</sequence>